<feature type="transmembrane region" description="Helical" evidence="6">
    <location>
        <begin position="169"/>
        <end position="188"/>
    </location>
</feature>
<keyword evidence="2 6" id="KW-0812">Transmembrane</keyword>
<feature type="transmembrane region" description="Helical" evidence="6">
    <location>
        <begin position="103"/>
        <end position="133"/>
    </location>
</feature>
<comment type="similarity">
    <text evidence="6">Belongs to the ABC-2 integral membrane protein family.</text>
</comment>
<evidence type="ECO:0000313" key="8">
    <source>
        <dbReference type="EMBL" id="AHH18293.1"/>
    </source>
</evidence>
<dbReference type="PATRIC" id="fig|1415166.3.peg.3596"/>
<evidence type="ECO:0000313" key="9">
    <source>
        <dbReference type="Proteomes" id="UP000019150"/>
    </source>
</evidence>
<dbReference type="PIRSF" id="PIRSF006648">
    <property type="entry name" value="DrrB"/>
    <property type="match status" value="1"/>
</dbReference>
<dbReference type="GO" id="GO:0043190">
    <property type="term" value="C:ATP-binding cassette (ABC) transporter complex"/>
    <property type="evidence" value="ECO:0007669"/>
    <property type="project" value="InterPro"/>
</dbReference>
<dbReference type="InterPro" id="IPR000412">
    <property type="entry name" value="ABC_2_transport"/>
</dbReference>
<dbReference type="KEGG" id="nno:NONO_c35060"/>
<dbReference type="STRING" id="1415166.NONO_c35060"/>
<evidence type="ECO:0000256" key="4">
    <source>
        <dbReference type="ARBA" id="ARBA00023136"/>
    </source>
</evidence>
<dbReference type="Proteomes" id="UP000019150">
    <property type="component" value="Chromosome"/>
</dbReference>
<dbReference type="Pfam" id="PF01061">
    <property type="entry name" value="ABC2_membrane"/>
    <property type="match status" value="1"/>
</dbReference>
<protein>
    <recommendedName>
        <fullName evidence="6">Transport permease protein</fullName>
    </recommendedName>
</protein>
<evidence type="ECO:0000256" key="2">
    <source>
        <dbReference type="ARBA" id="ARBA00022692"/>
    </source>
</evidence>
<evidence type="ECO:0000259" key="7">
    <source>
        <dbReference type="PROSITE" id="PS51012"/>
    </source>
</evidence>
<feature type="transmembrane region" description="Helical" evidence="6">
    <location>
        <begin position="58"/>
        <end position="75"/>
    </location>
</feature>
<dbReference type="InterPro" id="IPR047817">
    <property type="entry name" value="ABC2_TM_bact-type"/>
</dbReference>
<dbReference type="PROSITE" id="PS51012">
    <property type="entry name" value="ABC_TM2"/>
    <property type="match status" value="1"/>
</dbReference>
<organism evidence="8 9">
    <name type="scientific">Nocardia nova SH22a</name>
    <dbReference type="NCBI Taxonomy" id="1415166"/>
    <lineage>
        <taxon>Bacteria</taxon>
        <taxon>Bacillati</taxon>
        <taxon>Actinomycetota</taxon>
        <taxon>Actinomycetes</taxon>
        <taxon>Mycobacteriales</taxon>
        <taxon>Nocardiaceae</taxon>
        <taxon>Nocardia</taxon>
    </lineage>
</organism>
<dbReference type="PANTHER" id="PTHR43229">
    <property type="entry name" value="NODULATION PROTEIN J"/>
    <property type="match status" value="1"/>
</dbReference>
<dbReference type="eggNOG" id="COG0842">
    <property type="taxonomic scope" value="Bacteria"/>
</dbReference>
<accession>W5TH25</accession>
<proteinExistence type="inferred from homology"/>
<dbReference type="HOGENOM" id="CLU_1136562_0_0_11"/>
<keyword evidence="6" id="KW-0813">Transport</keyword>
<dbReference type="EMBL" id="CP006850">
    <property type="protein sequence ID" value="AHH18293.1"/>
    <property type="molecule type" value="Genomic_DNA"/>
</dbReference>
<dbReference type="InterPro" id="IPR013525">
    <property type="entry name" value="ABC2_TM"/>
</dbReference>
<comment type="subcellular location">
    <subcellularLocation>
        <location evidence="6">Cell membrane</location>
        <topology evidence="6">Multi-pass membrane protein</topology>
    </subcellularLocation>
    <subcellularLocation>
        <location evidence="1">Membrane</location>
        <topology evidence="1">Multi-pass membrane protein</topology>
    </subcellularLocation>
</comment>
<dbReference type="RefSeq" id="WP_025349730.1">
    <property type="nucleotide sequence ID" value="NZ_CP006850.1"/>
</dbReference>
<evidence type="ECO:0000256" key="1">
    <source>
        <dbReference type="ARBA" id="ARBA00004141"/>
    </source>
</evidence>
<feature type="domain" description="ABC transmembrane type-2" evidence="7">
    <location>
        <begin position="27"/>
        <end position="250"/>
    </location>
</feature>
<sequence length="252" mass="27215">MRPELKQPPLRVQLMDLLLIQLSNFRWSWRSMVVTGTLTPVLIVASFGAVAGRDSVSLSYVLCGSIVLSLMFQNQNNVANNFAYMKEMGTLDFFATLPLHRSVVIVATVLSFFLLSIPALVVTAVAGILLLGVNVDASPYAAVVIPLCVLPLAGIGALIGILARSTEEAGSASLLVTLVLLFCGPVMLPPDRLPDWIMTISFVSPTTYGASAIRQVLVGPVTDKLWIDAGVLVLVSFLTLWLAGHKLPWRER</sequence>
<keyword evidence="5" id="KW-0046">Antibiotic resistance</keyword>
<evidence type="ECO:0000256" key="5">
    <source>
        <dbReference type="ARBA" id="ARBA00023251"/>
    </source>
</evidence>
<gene>
    <name evidence="8" type="ORF">NONO_c35060</name>
</gene>
<evidence type="ECO:0000256" key="3">
    <source>
        <dbReference type="ARBA" id="ARBA00022989"/>
    </source>
</evidence>
<dbReference type="AlphaFoldDB" id="W5TH25"/>
<name>W5TH25_9NOCA</name>
<keyword evidence="3 6" id="KW-1133">Transmembrane helix</keyword>
<feature type="transmembrane region" description="Helical" evidence="6">
    <location>
        <begin position="27"/>
        <end position="51"/>
    </location>
</feature>
<dbReference type="PANTHER" id="PTHR43229:SF2">
    <property type="entry name" value="NODULATION PROTEIN J"/>
    <property type="match status" value="1"/>
</dbReference>
<keyword evidence="4 6" id="KW-0472">Membrane</keyword>
<evidence type="ECO:0000256" key="6">
    <source>
        <dbReference type="RuleBase" id="RU361157"/>
    </source>
</evidence>
<dbReference type="OrthoDB" id="508876at2"/>
<dbReference type="GO" id="GO:0046677">
    <property type="term" value="P:response to antibiotic"/>
    <property type="evidence" value="ECO:0007669"/>
    <property type="project" value="UniProtKB-KW"/>
</dbReference>
<reference evidence="8 9" key="1">
    <citation type="journal article" date="2014" name="Appl. Environ. Microbiol.">
        <title>Insights into the Microbial Degradation of Rubber and Gutta-Percha by Analysis of the Complete Genome of Nocardia nova SH22a.</title>
        <authorList>
            <person name="Luo Q."/>
            <person name="Hiessl S."/>
            <person name="Poehlein A."/>
            <person name="Daniel R."/>
            <person name="Steinbuchel A."/>
        </authorList>
    </citation>
    <scope>NUCLEOTIDE SEQUENCE [LARGE SCALE GENOMIC DNA]</scope>
    <source>
        <strain evidence="8">SH22a</strain>
    </source>
</reference>
<keyword evidence="9" id="KW-1185">Reference proteome</keyword>
<feature type="transmembrane region" description="Helical" evidence="6">
    <location>
        <begin position="140"/>
        <end position="163"/>
    </location>
</feature>
<feature type="transmembrane region" description="Helical" evidence="6">
    <location>
        <begin position="225"/>
        <end position="243"/>
    </location>
</feature>
<dbReference type="InterPro" id="IPR051784">
    <property type="entry name" value="Nod_factor_ABC_transporter"/>
</dbReference>
<keyword evidence="6" id="KW-1003">Cell membrane</keyword>
<dbReference type="GO" id="GO:0140359">
    <property type="term" value="F:ABC-type transporter activity"/>
    <property type="evidence" value="ECO:0007669"/>
    <property type="project" value="InterPro"/>
</dbReference>